<proteinExistence type="predicted"/>
<dbReference type="Gene3D" id="2.60.40.10">
    <property type="entry name" value="Immunoglobulins"/>
    <property type="match status" value="1"/>
</dbReference>
<organism evidence="4 5">
    <name type="scientific">Physocladia obscura</name>
    <dbReference type="NCBI Taxonomy" id="109957"/>
    <lineage>
        <taxon>Eukaryota</taxon>
        <taxon>Fungi</taxon>
        <taxon>Fungi incertae sedis</taxon>
        <taxon>Chytridiomycota</taxon>
        <taxon>Chytridiomycota incertae sedis</taxon>
        <taxon>Chytridiomycetes</taxon>
        <taxon>Chytridiales</taxon>
        <taxon>Chytriomycetaceae</taxon>
        <taxon>Physocladia</taxon>
    </lineage>
</organism>
<evidence type="ECO:0000313" key="4">
    <source>
        <dbReference type="EMBL" id="KAJ3136157.1"/>
    </source>
</evidence>
<accession>A0AAD5TA18</accession>
<gene>
    <name evidence="4" type="ORF">HK100_002032</name>
</gene>
<evidence type="ECO:0000313" key="5">
    <source>
        <dbReference type="Proteomes" id="UP001211907"/>
    </source>
</evidence>
<dbReference type="Proteomes" id="UP001211907">
    <property type="component" value="Unassembled WGS sequence"/>
</dbReference>
<dbReference type="PANTHER" id="PTHR32208">
    <property type="entry name" value="SECRETED PROTEIN-RELATED"/>
    <property type="match status" value="1"/>
</dbReference>
<reference evidence="4" key="1">
    <citation type="submission" date="2020-05" db="EMBL/GenBank/DDBJ databases">
        <title>Phylogenomic resolution of chytrid fungi.</title>
        <authorList>
            <person name="Stajich J.E."/>
            <person name="Amses K."/>
            <person name="Simmons R."/>
            <person name="Seto K."/>
            <person name="Myers J."/>
            <person name="Bonds A."/>
            <person name="Quandt C.A."/>
            <person name="Barry K."/>
            <person name="Liu P."/>
            <person name="Grigoriev I."/>
            <person name="Longcore J.E."/>
            <person name="James T.Y."/>
        </authorList>
    </citation>
    <scope>NUCLEOTIDE SEQUENCE</scope>
    <source>
        <strain evidence="4">JEL0513</strain>
    </source>
</reference>
<protein>
    <recommendedName>
        <fullName evidence="6">Glyoxal oxidase</fullName>
    </recommendedName>
</protein>
<evidence type="ECO:0000256" key="1">
    <source>
        <dbReference type="ARBA" id="ARBA00022729"/>
    </source>
</evidence>
<dbReference type="Pfam" id="PF09118">
    <property type="entry name" value="GO-like_E_set"/>
    <property type="match status" value="1"/>
</dbReference>
<dbReference type="CDD" id="cd02851">
    <property type="entry name" value="E_set_GO_C"/>
    <property type="match status" value="1"/>
</dbReference>
<evidence type="ECO:0000259" key="2">
    <source>
        <dbReference type="Pfam" id="PF07250"/>
    </source>
</evidence>
<dbReference type="Gene3D" id="2.130.10.80">
    <property type="entry name" value="Galactose oxidase/kelch, beta-propeller"/>
    <property type="match status" value="1"/>
</dbReference>
<dbReference type="InterPro" id="IPR013783">
    <property type="entry name" value="Ig-like_fold"/>
</dbReference>
<dbReference type="InterPro" id="IPR037293">
    <property type="entry name" value="Gal_Oxidase_central_sf"/>
</dbReference>
<dbReference type="InterPro" id="IPR014756">
    <property type="entry name" value="Ig_E-set"/>
</dbReference>
<dbReference type="InterPro" id="IPR011043">
    <property type="entry name" value="Gal_Oxase/kelch_b-propeller"/>
</dbReference>
<keyword evidence="5" id="KW-1185">Reference proteome</keyword>
<dbReference type="EMBL" id="JADGJH010000146">
    <property type="protein sequence ID" value="KAJ3136157.1"/>
    <property type="molecule type" value="Genomic_DNA"/>
</dbReference>
<dbReference type="SUPFAM" id="SSF81296">
    <property type="entry name" value="E set domains"/>
    <property type="match status" value="1"/>
</dbReference>
<dbReference type="InterPro" id="IPR015202">
    <property type="entry name" value="GO-like_E_set"/>
</dbReference>
<keyword evidence="1" id="KW-0732">Signal</keyword>
<sequence>MQIVKSDSRQRQTLAIIAITASVVIRSAYAAAAQSGWRVLSGVTGSFCVHNALLPNNTLMCIERPHTSPYYWINNYTNGETSTIITIDTDAGTISYVVNPLKYNAFCAGHSQAADGGIHVIGGDRQSSSYLYDHSNATNYLDYSIVDSETFLFTGIDRIRSYHLPETDADILAGNGWDESLQMSTDRWYPTVVTLGDGTLFIVGGDNKNIDFGNLSQTINPTYEFYPSKYAPAITSSLLTWAFPHNLYPISFLLPSGNLFLMVSNRTVIIDPNVDPGTTEANTVVIATVPVLDHAPWIYPHTPTSFILPLKESEGYSLTIMICGGTKNSTFQASSDCIAIDNPEYPDANYRIVSNMPSARLMPDSAILPDGTILLTNGIGWGQAGGNAGQCQYGAAPVFTTDLYHPDNNTWSSLELSTVARMYHSGAILLKDGSVITTGNEMANYLDFWGTPTTEGPLDAFADSTKGFNSACYPVVEVPCTSPWEQRIEQYTPAYLTSGNPRPIVKAFASGTVLTYNSTVAVQLDSTGASVKQISLIRYTTTTHSTNTDQRLIIPILLYVNTTVAIFRIPPNSSVAPPGNWHVFGVSGDGVPSIAQTVLFGSGPVTNVAVPTGGSGSTATSSSLEVRRGGLGMTLFGVLGVAFLI</sequence>
<evidence type="ECO:0000259" key="3">
    <source>
        <dbReference type="Pfam" id="PF09118"/>
    </source>
</evidence>
<dbReference type="PANTHER" id="PTHR32208:SF21">
    <property type="entry name" value="LOW QUALITY PROTEIN: ALDEHYDE OXIDASE GLOX-LIKE"/>
    <property type="match status" value="1"/>
</dbReference>
<feature type="domain" description="Galactose oxidase-like Early set" evidence="3">
    <location>
        <begin position="502"/>
        <end position="598"/>
    </location>
</feature>
<dbReference type="SUPFAM" id="SSF50965">
    <property type="entry name" value="Galactose oxidase, central domain"/>
    <property type="match status" value="1"/>
</dbReference>
<comment type="caution">
    <text evidence="4">The sequence shown here is derived from an EMBL/GenBank/DDBJ whole genome shotgun (WGS) entry which is preliminary data.</text>
</comment>
<dbReference type="Pfam" id="PF07250">
    <property type="entry name" value="Glyoxal_oxid_N"/>
    <property type="match status" value="1"/>
</dbReference>
<dbReference type="InterPro" id="IPR009880">
    <property type="entry name" value="Glyoxal_oxidase_N"/>
</dbReference>
<evidence type="ECO:0008006" key="6">
    <source>
        <dbReference type="Google" id="ProtNLM"/>
    </source>
</evidence>
<dbReference type="AlphaFoldDB" id="A0AAD5TA18"/>
<feature type="domain" description="Glyoxal oxidase N-terminal" evidence="2">
    <location>
        <begin position="176"/>
        <end position="461"/>
    </location>
</feature>
<name>A0AAD5TA18_9FUNG</name>